<name>A0A482XRW2_LAOST</name>
<dbReference type="SMR" id="A0A482XRW2"/>
<keyword evidence="7" id="KW-1185">Reference proteome</keyword>
<dbReference type="InParanoid" id="A0A482XRW2"/>
<evidence type="ECO:0000313" key="7">
    <source>
        <dbReference type="Proteomes" id="UP000291343"/>
    </source>
</evidence>
<dbReference type="GO" id="GO:0048870">
    <property type="term" value="P:cell motility"/>
    <property type="evidence" value="ECO:0007669"/>
    <property type="project" value="TreeGrafter"/>
</dbReference>
<accession>A0A482XRW2</accession>
<dbReference type="InterPro" id="IPR050868">
    <property type="entry name" value="ELMO_domain-containing"/>
</dbReference>
<evidence type="ECO:0000256" key="4">
    <source>
        <dbReference type="ARBA" id="ARBA00024863"/>
    </source>
</evidence>
<dbReference type="GO" id="GO:0006915">
    <property type="term" value="P:apoptotic process"/>
    <property type="evidence" value="ECO:0007669"/>
    <property type="project" value="UniProtKB-KW"/>
</dbReference>
<dbReference type="OrthoDB" id="28413at2759"/>
<dbReference type="GO" id="GO:0006909">
    <property type="term" value="P:phagocytosis"/>
    <property type="evidence" value="ECO:0007669"/>
    <property type="project" value="UniProtKB-KW"/>
</dbReference>
<dbReference type="FunCoup" id="A0A482XRW2">
    <property type="interactions" value="820"/>
</dbReference>
<dbReference type="InterPro" id="IPR024574">
    <property type="entry name" value="ELMO_ARM"/>
</dbReference>
<dbReference type="PROSITE" id="PS51335">
    <property type="entry name" value="ELMO"/>
    <property type="match status" value="1"/>
</dbReference>
<reference evidence="6 7" key="1">
    <citation type="journal article" date="2017" name="Gigascience">
        <title>Genome sequence of the small brown planthopper, Laodelphax striatellus.</title>
        <authorList>
            <person name="Zhu J."/>
            <person name="Jiang F."/>
            <person name="Wang X."/>
            <person name="Yang P."/>
            <person name="Bao Y."/>
            <person name="Zhao W."/>
            <person name="Wang W."/>
            <person name="Lu H."/>
            <person name="Wang Q."/>
            <person name="Cui N."/>
            <person name="Li J."/>
            <person name="Chen X."/>
            <person name="Luo L."/>
            <person name="Yu J."/>
            <person name="Kang L."/>
            <person name="Cui F."/>
        </authorList>
    </citation>
    <scope>NUCLEOTIDE SEQUENCE [LARGE SCALE GENOMIC DNA]</scope>
    <source>
        <strain evidence="6">Lst14</strain>
    </source>
</reference>
<dbReference type="Pfam" id="PF11841">
    <property type="entry name" value="ELMO_ARM"/>
    <property type="match status" value="1"/>
</dbReference>
<dbReference type="Pfam" id="PF16457">
    <property type="entry name" value="PH_12"/>
    <property type="match status" value="1"/>
</dbReference>
<feature type="domain" description="ELMO" evidence="5">
    <location>
        <begin position="323"/>
        <end position="492"/>
    </location>
</feature>
<dbReference type="Proteomes" id="UP000291343">
    <property type="component" value="Unassembled WGS sequence"/>
</dbReference>
<dbReference type="PANTHER" id="PTHR12771:SF56">
    <property type="entry name" value="CED-12"/>
    <property type="match status" value="1"/>
</dbReference>
<keyword evidence="2" id="KW-0581">Phagocytosis</keyword>
<protein>
    <recommendedName>
        <fullName evidence="5">ELMO domain-containing protein</fullName>
    </recommendedName>
</protein>
<evidence type="ECO:0000259" key="5">
    <source>
        <dbReference type="PROSITE" id="PS51335"/>
    </source>
</evidence>
<dbReference type="InterPro" id="IPR006816">
    <property type="entry name" value="ELMO_dom"/>
</dbReference>
<keyword evidence="1" id="KW-0053">Apoptosis</keyword>
<dbReference type="Gene3D" id="1.25.10.10">
    <property type="entry name" value="Leucine-rich Repeat Variant"/>
    <property type="match status" value="1"/>
</dbReference>
<dbReference type="GO" id="GO:0007015">
    <property type="term" value="P:actin filament organization"/>
    <property type="evidence" value="ECO:0007669"/>
    <property type="project" value="TreeGrafter"/>
</dbReference>
<keyword evidence="3" id="KW-0729">SH3-binding</keyword>
<evidence type="ECO:0000256" key="3">
    <source>
        <dbReference type="ARBA" id="ARBA00023036"/>
    </source>
</evidence>
<dbReference type="SUPFAM" id="SSF48371">
    <property type="entry name" value="ARM repeat"/>
    <property type="match status" value="1"/>
</dbReference>
<evidence type="ECO:0000256" key="2">
    <source>
        <dbReference type="ARBA" id="ARBA00022907"/>
    </source>
</evidence>
<comment type="caution">
    <text evidence="6">The sequence shown here is derived from an EMBL/GenBank/DDBJ whole genome shotgun (WGS) entry which is preliminary data.</text>
</comment>
<dbReference type="Pfam" id="PF04727">
    <property type="entry name" value="ELMO_CED12"/>
    <property type="match status" value="1"/>
</dbReference>
<dbReference type="Gene3D" id="6.10.250.810">
    <property type="match status" value="1"/>
</dbReference>
<comment type="function">
    <text evidence="4">Involved in cytoskeletal rearrangements required for phagocytosis of apoptotic cells and cell motility. Acts in association with DOCK1 and CRK. Was initially proposed to be required in complex with DOCK1 to activate Rac Rho small GTPases. May enhance the guanine nucleotide exchange factor (GEF) activity of DOCK1.</text>
</comment>
<dbReference type="GO" id="GO:0017124">
    <property type="term" value="F:SH3 domain binding"/>
    <property type="evidence" value="ECO:0007669"/>
    <property type="project" value="UniProtKB-KW"/>
</dbReference>
<dbReference type="InterPro" id="IPR011989">
    <property type="entry name" value="ARM-like"/>
</dbReference>
<evidence type="ECO:0000313" key="6">
    <source>
        <dbReference type="EMBL" id="RZF48199.1"/>
    </source>
</evidence>
<evidence type="ECO:0000256" key="1">
    <source>
        <dbReference type="ARBA" id="ARBA00022703"/>
    </source>
</evidence>
<dbReference type="EMBL" id="QKKF02002619">
    <property type="protein sequence ID" value="RZF48199.1"/>
    <property type="molecule type" value="Genomic_DNA"/>
</dbReference>
<organism evidence="6 7">
    <name type="scientific">Laodelphax striatellus</name>
    <name type="common">Small brown planthopper</name>
    <name type="synonym">Delphax striatella</name>
    <dbReference type="NCBI Taxonomy" id="195883"/>
    <lineage>
        <taxon>Eukaryota</taxon>
        <taxon>Metazoa</taxon>
        <taxon>Ecdysozoa</taxon>
        <taxon>Arthropoda</taxon>
        <taxon>Hexapoda</taxon>
        <taxon>Insecta</taxon>
        <taxon>Pterygota</taxon>
        <taxon>Neoptera</taxon>
        <taxon>Paraneoptera</taxon>
        <taxon>Hemiptera</taxon>
        <taxon>Auchenorrhyncha</taxon>
        <taxon>Fulgoroidea</taxon>
        <taxon>Delphacidae</taxon>
        <taxon>Criomorphinae</taxon>
        <taxon>Laodelphax</taxon>
    </lineage>
</organism>
<gene>
    <name evidence="6" type="ORF">LSTR_LSTR006166</name>
</gene>
<dbReference type="Gene3D" id="2.30.29.30">
    <property type="entry name" value="Pleckstrin-homology domain (PH domain)/Phosphotyrosine-binding domain (PTB)"/>
    <property type="match status" value="1"/>
</dbReference>
<proteinExistence type="predicted"/>
<dbReference type="InterPro" id="IPR001849">
    <property type="entry name" value="PH_domain"/>
</dbReference>
<sequence length="728" mass="82881">MTTKVTKMPALKDTNVVKIAVEMEDQVAQLVEFKQQQPLAATIQELCNGWGLSDPDQYALQFSEINNRNYITEKNRNEIKNGYVLRLTFSPSKTAHDILQKLNSSSNDEKTAAVQKLSSLSMDMTFALEFINKQGLALIINLIEKGKCKGELLAHTLLSFVELMDHGIVSWDILELPFINTVASYVNNQSSPQDSKVVQASLSILESIVLNSTGKYGQVEKEIGFQNLIMHLQTQNPVIQQNGIALINALFQKADHAKRKSIASALCSKQVRNIITSNLIQSRSGQVGTEMAHQLYVLQTLIFGLLEQRMNTKMDSQDQDAHDKIKELRKIAFDLDITNAADSTVRRQMGVFAKDYKKLGFKYDINPALDFTETPPGMLALDCMVYFARNHTESYTKVVLENSCRADEHECPFGRTSVELVKLLCEVLRIGESPSEQGQTYYPMFFTHDHPFEEFFCICIVLLNKTWKEMRATTEDFLKVFSVVKEQITRALAAQPLNLEKFKQLLQALTYAEITQLWQRERTSREEWESHARPIVELKEQITPEIMDLIQKQRLGFLVDGTCFTKYSQRGQRIKDKFWYVRLSPNHKVFHYGDCDEKSVPSLEELPNKLAVVDVKALVTGKECPHMKDARGRKTTHQLAFSLTLDSVEVTSLDFVAPDEKAFDYWTDGINALLGNKMVSKETEHDLETLLSMDIKLRLLDAEGIDIPQDPPPIPDDPPNYDFCYDFK</sequence>
<dbReference type="InterPro" id="IPR016024">
    <property type="entry name" value="ARM-type_fold"/>
</dbReference>
<dbReference type="GO" id="GO:0005886">
    <property type="term" value="C:plasma membrane"/>
    <property type="evidence" value="ECO:0007669"/>
    <property type="project" value="TreeGrafter"/>
</dbReference>
<dbReference type="STRING" id="195883.A0A482XRW2"/>
<dbReference type="InterPro" id="IPR011993">
    <property type="entry name" value="PH-like_dom_sf"/>
</dbReference>
<dbReference type="AlphaFoldDB" id="A0A482XRW2"/>
<dbReference type="CDD" id="cd13359">
    <property type="entry name" value="PH_ELMO1_CED-12"/>
    <property type="match status" value="1"/>
</dbReference>
<dbReference type="PANTHER" id="PTHR12771">
    <property type="entry name" value="ENGULFMENT AND CELL MOTILITY"/>
    <property type="match status" value="1"/>
</dbReference>
<dbReference type="SUPFAM" id="SSF50729">
    <property type="entry name" value="PH domain-like"/>
    <property type="match status" value="1"/>
</dbReference>